<dbReference type="PANTHER" id="PTHR10956">
    <property type="entry name" value="60S RIBOSOMAL PROTEIN L31"/>
    <property type="match status" value="1"/>
</dbReference>
<dbReference type="SMART" id="SM01380">
    <property type="entry name" value="Ribosomal_L31e"/>
    <property type="match status" value="1"/>
</dbReference>
<dbReference type="OrthoDB" id="10127at2157"/>
<keyword evidence="3 5" id="KW-0687">Ribonucleoprotein</keyword>
<evidence type="ECO:0000313" key="6">
    <source>
        <dbReference type="EMBL" id="OUJ19375.1"/>
    </source>
</evidence>
<dbReference type="PANTHER" id="PTHR10956:SF0">
    <property type="entry name" value="60S RIBOSOMAL PROTEIN L31"/>
    <property type="match status" value="1"/>
</dbReference>
<dbReference type="InterPro" id="IPR000054">
    <property type="entry name" value="Ribosomal_eL31"/>
</dbReference>
<dbReference type="Gene3D" id="3.10.440.10">
    <property type="match status" value="1"/>
</dbReference>
<keyword evidence="2 5" id="KW-0689">Ribosomal protein</keyword>
<evidence type="ECO:0000313" key="7">
    <source>
        <dbReference type="Proteomes" id="UP000195137"/>
    </source>
</evidence>
<dbReference type="Proteomes" id="UP000195137">
    <property type="component" value="Unassembled WGS sequence"/>
</dbReference>
<dbReference type="HAMAP" id="MF_00410">
    <property type="entry name" value="Ribosomal_eL31"/>
    <property type="match status" value="1"/>
</dbReference>
<comment type="similarity">
    <text evidence="1 5">Belongs to the eukaryotic ribosomal protein eL31 family.</text>
</comment>
<evidence type="ECO:0000256" key="1">
    <source>
        <dbReference type="ARBA" id="ARBA00010808"/>
    </source>
</evidence>
<accession>A0A1Y3GIW0</accession>
<evidence type="ECO:0000256" key="2">
    <source>
        <dbReference type="ARBA" id="ARBA00022980"/>
    </source>
</evidence>
<name>A0A1Y3GIW0_9EURY</name>
<sequence>MEEKVVKIPLKKIKRFSKEKRASKAMNEIREKLSKHLDTDIDQIYIDSSLNEEIWKRGIRNPPSNIRILARRFEDGIVEAELAEQ</sequence>
<comment type="caution">
    <text evidence="6">The sequence shown here is derived from an EMBL/GenBank/DDBJ whole genome shotgun (WGS) entry which is preliminary data.</text>
</comment>
<dbReference type="Pfam" id="PF01198">
    <property type="entry name" value="Ribosomal_L31e"/>
    <property type="match status" value="1"/>
</dbReference>
<dbReference type="SUPFAM" id="SSF54575">
    <property type="entry name" value="Ribosomal protein L31e"/>
    <property type="match status" value="1"/>
</dbReference>
<dbReference type="NCBIfam" id="NF002258">
    <property type="entry name" value="PRK01192.1-1"/>
    <property type="match status" value="1"/>
</dbReference>
<gene>
    <name evidence="5" type="primary">rpl31e</name>
    <name evidence="6" type="ORF">AMET1_0044</name>
</gene>
<dbReference type="EMBL" id="MRZU01000002">
    <property type="protein sequence ID" value="OUJ19375.1"/>
    <property type="molecule type" value="Genomic_DNA"/>
</dbReference>
<keyword evidence="7" id="KW-1185">Reference proteome</keyword>
<dbReference type="GO" id="GO:0003735">
    <property type="term" value="F:structural constituent of ribosome"/>
    <property type="evidence" value="ECO:0007669"/>
    <property type="project" value="InterPro"/>
</dbReference>
<reference evidence="6 7" key="1">
    <citation type="submission" date="2016-12" db="EMBL/GenBank/DDBJ databases">
        <title>Discovery of methanogenic haloarchaea.</title>
        <authorList>
            <person name="Sorokin D.Y."/>
            <person name="Makarova K.S."/>
            <person name="Abbas B."/>
            <person name="Ferrer M."/>
            <person name="Golyshin P.N."/>
        </authorList>
    </citation>
    <scope>NUCLEOTIDE SEQUENCE [LARGE SCALE GENOMIC DNA]</scope>
    <source>
        <strain evidence="6">AMET1</strain>
    </source>
</reference>
<proteinExistence type="inferred from homology"/>
<evidence type="ECO:0000256" key="5">
    <source>
        <dbReference type="HAMAP-Rule" id="MF_00410"/>
    </source>
</evidence>
<dbReference type="GO" id="GO:0022625">
    <property type="term" value="C:cytosolic large ribosomal subunit"/>
    <property type="evidence" value="ECO:0007669"/>
    <property type="project" value="TreeGrafter"/>
</dbReference>
<protein>
    <recommendedName>
        <fullName evidence="4 5">Large ribosomal subunit protein eL31</fullName>
    </recommendedName>
</protein>
<organism evidence="6 7">
    <name type="scientific">Methanonatronarchaeum thermophilum</name>
    <dbReference type="NCBI Taxonomy" id="1927129"/>
    <lineage>
        <taxon>Archaea</taxon>
        <taxon>Methanobacteriati</taxon>
        <taxon>Methanobacteriota</taxon>
        <taxon>Methanonatronarchaeia</taxon>
        <taxon>Methanonatronarchaeales</taxon>
        <taxon>Methanonatronarchaeaceae</taxon>
        <taxon>Methanonatronarchaeum</taxon>
    </lineage>
</organism>
<dbReference type="AlphaFoldDB" id="A0A1Y3GIW0"/>
<evidence type="ECO:0000256" key="4">
    <source>
        <dbReference type="ARBA" id="ARBA00035230"/>
    </source>
</evidence>
<evidence type="ECO:0000256" key="3">
    <source>
        <dbReference type="ARBA" id="ARBA00023274"/>
    </source>
</evidence>
<dbReference type="RefSeq" id="WP_086636478.1">
    <property type="nucleotide sequence ID" value="NZ_MRZU01000002.1"/>
</dbReference>
<dbReference type="InterPro" id="IPR023621">
    <property type="entry name" value="Ribosomal_eL31_dom_sf"/>
</dbReference>
<dbReference type="GO" id="GO:0002181">
    <property type="term" value="P:cytoplasmic translation"/>
    <property type="evidence" value="ECO:0007669"/>
    <property type="project" value="TreeGrafter"/>
</dbReference>